<dbReference type="SUPFAM" id="SSF47336">
    <property type="entry name" value="ACP-like"/>
    <property type="match status" value="1"/>
</dbReference>
<dbReference type="Pfam" id="PF00550">
    <property type="entry name" value="PP-binding"/>
    <property type="match status" value="1"/>
</dbReference>
<sequence>MNKHLVSVLADVFGVRGDQIAIDLTKENLGSWDSLKQMDLVVSLEREFNILLDIQDIVKMNSVKNIIEVLNGKGVELGV</sequence>
<reference evidence="2" key="1">
    <citation type="journal article" date="2020" name="Microbiol. Resour. Announc.">
        <title>Complete Genome Sequence of Novel Psychrotolerant Legionella Strain TUM19329, Isolated from Antarctic Lake Sediment.</title>
        <authorList>
            <person name="Shimada S."/>
            <person name="Nakai R."/>
            <person name="Aoki K."/>
            <person name="Shimoeda N."/>
            <person name="Ohno G."/>
            <person name="Miyazaki Y."/>
            <person name="Kudoh S."/>
            <person name="Imura S."/>
            <person name="Watanabe K."/>
            <person name="Ishii Y."/>
            <person name="Tateda K."/>
        </authorList>
    </citation>
    <scope>NUCLEOTIDE SEQUENCE [LARGE SCALE GENOMIC DNA]</scope>
    <source>
        <strain evidence="2">TUM19329</strain>
    </source>
</reference>
<dbReference type="KEGG" id="lant:TUM19329_13380"/>
<evidence type="ECO:0000313" key="2">
    <source>
        <dbReference type="EMBL" id="BCA94977.1"/>
    </source>
</evidence>
<proteinExistence type="predicted"/>
<evidence type="ECO:0000259" key="1">
    <source>
        <dbReference type="PROSITE" id="PS50075"/>
    </source>
</evidence>
<evidence type="ECO:0000313" key="3">
    <source>
        <dbReference type="Proteomes" id="UP000502894"/>
    </source>
</evidence>
<dbReference type="Gene3D" id="1.10.1200.10">
    <property type="entry name" value="ACP-like"/>
    <property type="match status" value="1"/>
</dbReference>
<dbReference type="PROSITE" id="PS50075">
    <property type="entry name" value="CARRIER"/>
    <property type="match status" value="1"/>
</dbReference>
<accession>A0A6F8T491</accession>
<feature type="domain" description="Carrier" evidence="1">
    <location>
        <begin position="1"/>
        <end position="74"/>
    </location>
</feature>
<gene>
    <name evidence="2" type="ORF">TUM19329_13380</name>
</gene>
<dbReference type="InterPro" id="IPR009081">
    <property type="entry name" value="PP-bd_ACP"/>
</dbReference>
<protein>
    <recommendedName>
        <fullName evidence="1">Carrier domain-containing protein</fullName>
    </recommendedName>
</protein>
<dbReference type="InterPro" id="IPR036736">
    <property type="entry name" value="ACP-like_sf"/>
</dbReference>
<organism evidence="2 3">
    <name type="scientific">Legionella antarctica</name>
    <dbReference type="NCBI Taxonomy" id="2708020"/>
    <lineage>
        <taxon>Bacteria</taxon>
        <taxon>Pseudomonadati</taxon>
        <taxon>Pseudomonadota</taxon>
        <taxon>Gammaproteobacteria</taxon>
        <taxon>Legionellales</taxon>
        <taxon>Legionellaceae</taxon>
        <taxon>Legionella</taxon>
    </lineage>
</organism>
<dbReference type="EMBL" id="AP022839">
    <property type="protein sequence ID" value="BCA94977.1"/>
    <property type="molecule type" value="Genomic_DNA"/>
</dbReference>
<dbReference type="AlphaFoldDB" id="A0A6F8T491"/>
<dbReference type="RefSeq" id="WP_173236692.1">
    <property type="nucleotide sequence ID" value="NZ_AP022839.1"/>
</dbReference>
<dbReference type="Proteomes" id="UP000502894">
    <property type="component" value="Chromosome"/>
</dbReference>
<name>A0A6F8T491_9GAMM</name>
<keyword evidence="3" id="KW-1185">Reference proteome</keyword>